<comment type="similarity">
    <text evidence="5">Belongs to the CofC family.</text>
</comment>
<dbReference type="InterPro" id="IPR029044">
    <property type="entry name" value="Nucleotide-diphossugar_trans"/>
</dbReference>
<feature type="region of interest" description="Disordered" evidence="6">
    <location>
        <begin position="204"/>
        <end position="244"/>
    </location>
</feature>
<dbReference type="Pfam" id="PF01983">
    <property type="entry name" value="CofC"/>
    <property type="match status" value="1"/>
</dbReference>
<dbReference type="SUPFAM" id="SSF53448">
    <property type="entry name" value="Nucleotide-diphospho-sugar transferases"/>
    <property type="match status" value="1"/>
</dbReference>
<dbReference type="PANTHER" id="PTHR40392">
    <property type="entry name" value="2-PHOSPHO-L-LACTATE GUANYLYLTRANSFERASE"/>
    <property type="match status" value="1"/>
</dbReference>
<organism evidence="7 8">
    <name type="scientific">Sphingobium rhizovicinum</name>
    <dbReference type="NCBI Taxonomy" id="432308"/>
    <lineage>
        <taxon>Bacteria</taxon>
        <taxon>Pseudomonadati</taxon>
        <taxon>Pseudomonadota</taxon>
        <taxon>Alphaproteobacteria</taxon>
        <taxon>Sphingomonadales</taxon>
        <taxon>Sphingomonadaceae</taxon>
        <taxon>Sphingobium</taxon>
    </lineage>
</organism>
<sequence>MTDWAALVPLKQGVESKSRLRDALEPAERMALASAMAARVMTCLSKVDAINSLYCLAPTVVPEWPSHWLPDSGGGLNPELEGARAQLGNRPLLVIHADLPHLTVEDVQVLLAAANDCGCAFAPDRHGRGTNAVAIRDADPFRFAFGQDSLMSHRQQRPAAAIVERASLGFDVDTPADLAELQDISRQGKTEILTCAFLPKERCGRNDPGHSARQSENQGGSVDETERGRAQQHACCGDDASLGI</sequence>
<evidence type="ECO:0000256" key="5">
    <source>
        <dbReference type="HAMAP-Rule" id="MF_02114"/>
    </source>
</evidence>
<dbReference type="RefSeq" id="WP_380799169.1">
    <property type="nucleotide sequence ID" value="NZ_JBHRVU010000005.1"/>
</dbReference>
<keyword evidence="2 5" id="KW-0548">Nucleotidyltransferase</keyword>
<dbReference type="EMBL" id="JBHRVU010000005">
    <property type="protein sequence ID" value="MFC3444299.1"/>
    <property type="molecule type" value="Genomic_DNA"/>
</dbReference>
<keyword evidence="3 5" id="KW-0547">Nucleotide-binding</keyword>
<dbReference type="NCBIfam" id="TIGR03552">
    <property type="entry name" value="F420_cofC"/>
    <property type="match status" value="1"/>
</dbReference>
<evidence type="ECO:0000256" key="2">
    <source>
        <dbReference type="ARBA" id="ARBA00022695"/>
    </source>
</evidence>
<evidence type="ECO:0000256" key="6">
    <source>
        <dbReference type="SAM" id="MobiDB-lite"/>
    </source>
</evidence>
<dbReference type="Gene3D" id="3.90.550.10">
    <property type="entry name" value="Spore Coat Polysaccharide Biosynthesis Protein SpsA, Chain A"/>
    <property type="match status" value="1"/>
</dbReference>
<dbReference type="InterPro" id="IPR002835">
    <property type="entry name" value="CofC"/>
</dbReference>
<protein>
    <recommendedName>
        <fullName evidence="5">3-phospho-D-glycerate guanylyltransferase</fullName>
        <shortName evidence="5">3PG guanylyltransferase</shortName>
        <ecNumber evidence="5">2.7.7.106</ecNumber>
    </recommendedName>
</protein>
<dbReference type="GO" id="GO:0043814">
    <property type="term" value="F:phospholactate guanylyltransferase activity"/>
    <property type="evidence" value="ECO:0007669"/>
    <property type="project" value="UniProtKB-EC"/>
</dbReference>
<evidence type="ECO:0000313" key="8">
    <source>
        <dbReference type="Proteomes" id="UP001595681"/>
    </source>
</evidence>
<dbReference type="PANTHER" id="PTHR40392:SF1">
    <property type="entry name" value="2-PHOSPHO-L-LACTATE GUANYLYLTRANSFERASE"/>
    <property type="match status" value="1"/>
</dbReference>
<evidence type="ECO:0000256" key="1">
    <source>
        <dbReference type="ARBA" id="ARBA00022679"/>
    </source>
</evidence>
<comment type="caution">
    <text evidence="7">The sequence shown here is derived from an EMBL/GenBank/DDBJ whole genome shotgun (WGS) entry which is preliminary data.</text>
</comment>
<name>A0ABV7NLE0_9SPHN</name>
<comment type="pathway">
    <text evidence="5">Cofactor biosynthesis; coenzyme F420 biosynthesis.</text>
</comment>
<dbReference type="EC" id="2.7.7.106" evidence="5"/>
<reference evidence="8" key="1">
    <citation type="journal article" date="2019" name="Int. J. Syst. Evol. Microbiol.">
        <title>The Global Catalogue of Microorganisms (GCM) 10K type strain sequencing project: providing services to taxonomists for standard genome sequencing and annotation.</title>
        <authorList>
            <consortium name="The Broad Institute Genomics Platform"/>
            <consortium name="The Broad Institute Genome Sequencing Center for Infectious Disease"/>
            <person name="Wu L."/>
            <person name="Ma J."/>
        </authorList>
    </citation>
    <scope>NUCLEOTIDE SEQUENCE [LARGE SCALE GENOMIC DNA]</scope>
    <source>
        <strain evidence="8">CCM 7491</strain>
    </source>
</reference>
<accession>A0ABV7NLE0</accession>
<gene>
    <name evidence="7" type="primary">cofC</name>
    <name evidence="5" type="synonym">fbiD</name>
    <name evidence="7" type="ORF">ACFOKF_24435</name>
</gene>
<evidence type="ECO:0000313" key="7">
    <source>
        <dbReference type="EMBL" id="MFC3444299.1"/>
    </source>
</evidence>
<dbReference type="Proteomes" id="UP001595681">
    <property type="component" value="Unassembled WGS sequence"/>
</dbReference>
<proteinExistence type="inferred from homology"/>
<keyword evidence="8" id="KW-1185">Reference proteome</keyword>
<evidence type="ECO:0000256" key="3">
    <source>
        <dbReference type="ARBA" id="ARBA00022741"/>
    </source>
</evidence>
<comment type="catalytic activity">
    <reaction evidence="5">
        <text>(2R)-3-phosphoglycerate + GTP + H(+) = 3-[(R)-glyceryl]-diphospho-5'-guanosine + diphosphate</text>
        <dbReference type="Rhea" id="RHEA:63440"/>
        <dbReference type="ChEBI" id="CHEBI:15378"/>
        <dbReference type="ChEBI" id="CHEBI:33019"/>
        <dbReference type="ChEBI" id="CHEBI:37565"/>
        <dbReference type="ChEBI" id="CHEBI:58272"/>
        <dbReference type="ChEBI" id="CHEBI:147306"/>
        <dbReference type="EC" id="2.7.7.106"/>
    </reaction>
</comment>
<keyword evidence="1 5" id="KW-0808">Transferase</keyword>
<keyword evidence="4 5" id="KW-0342">GTP-binding</keyword>
<comment type="function">
    <text evidence="5">Guanylyltransferase that catalyzes the activation of (2R)-3-phosphoglycerate (3PG) as 3-[(R)-glyceryl]-diphospho-5'-guanosine, via the condensation of 3PG with GTP. It is involved in the biosynthesis of a derivative of the hydride carrier cofactor coenzyme F420, 3PG-F420.</text>
</comment>
<dbReference type="HAMAP" id="MF_02114">
    <property type="entry name" value="CofC"/>
    <property type="match status" value="1"/>
</dbReference>
<evidence type="ECO:0000256" key="4">
    <source>
        <dbReference type="ARBA" id="ARBA00023134"/>
    </source>
</evidence>